<dbReference type="NCBIfam" id="NF008399">
    <property type="entry name" value="PRK11198.1"/>
    <property type="match status" value="1"/>
</dbReference>
<protein>
    <submittedName>
        <fullName evidence="3">Peptidoglycan-binding protein LysM</fullName>
    </submittedName>
</protein>
<gene>
    <name evidence="3" type="primary">lysM</name>
    <name evidence="3" type="ORF">GO606_01550</name>
</gene>
<dbReference type="PANTHER" id="PTHR34700">
    <property type="entry name" value="POTASSIUM BINDING PROTEIN KBP"/>
    <property type="match status" value="1"/>
</dbReference>
<dbReference type="PROSITE" id="PS50914">
    <property type="entry name" value="BON"/>
    <property type="match status" value="1"/>
</dbReference>
<comment type="caution">
    <text evidence="3">The sequence shown here is derived from an EMBL/GenBank/DDBJ whole genome shotgun (WGS) entry which is preliminary data.</text>
</comment>
<accession>A0ABX1PIZ4</accession>
<organism evidence="3 4">
    <name type="scientific">Aromatoleum anaerobium</name>
    <dbReference type="NCBI Taxonomy" id="182180"/>
    <lineage>
        <taxon>Bacteria</taxon>
        <taxon>Pseudomonadati</taxon>
        <taxon>Pseudomonadota</taxon>
        <taxon>Betaproteobacteria</taxon>
        <taxon>Rhodocyclales</taxon>
        <taxon>Rhodocyclaceae</taxon>
        <taxon>Aromatoleum</taxon>
    </lineage>
</organism>
<dbReference type="InterPro" id="IPR036779">
    <property type="entry name" value="LysM_dom_sf"/>
</dbReference>
<dbReference type="InterPro" id="IPR052196">
    <property type="entry name" value="Bact_Kbp"/>
</dbReference>
<evidence type="ECO:0000313" key="4">
    <source>
        <dbReference type="Proteomes" id="UP000615989"/>
    </source>
</evidence>
<dbReference type="Gene3D" id="3.10.350.10">
    <property type="entry name" value="LysM domain"/>
    <property type="match status" value="1"/>
</dbReference>
<evidence type="ECO:0000313" key="3">
    <source>
        <dbReference type="EMBL" id="NMG23420.1"/>
    </source>
</evidence>
<evidence type="ECO:0000259" key="1">
    <source>
        <dbReference type="PROSITE" id="PS50914"/>
    </source>
</evidence>
<dbReference type="RefSeq" id="WP_169116843.1">
    <property type="nucleotide sequence ID" value="NZ_WTVG02000038.1"/>
</dbReference>
<dbReference type="InterPro" id="IPR007055">
    <property type="entry name" value="BON_dom"/>
</dbReference>
<evidence type="ECO:0000259" key="2">
    <source>
        <dbReference type="PROSITE" id="PS51782"/>
    </source>
</evidence>
<keyword evidence="4" id="KW-1185">Reference proteome</keyword>
<dbReference type="Gene3D" id="3.30.1340.30">
    <property type="match status" value="1"/>
</dbReference>
<dbReference type="Pfam" id="PF01476">
    <property type="entry name" value="LysM"/>
    <property type="match status" value="1"/>
</dbReference>
<dbReference type="PANTHER" id="PTHR34700:SF8">
    <property type="entry name" value="POTASSIUM BINDING PROTEIN KBP"/>
    <property type="match status" value="1"/>
</dbReference>
<name>A0ABX1PIZ4_9RHOO</name>
<dbReference type="Pfam" id="PF04972">
    <property type="entry name" value="BON"/>
    <property type="match status" value="1"/>
</dbReference>
<reference evidence="3" key="1">
    <citation type="submission" date="2019-12" db="EMBL/GenBank/DDBJ databases">
        <title>Comparative genomics gives insights into the taxonomy of the Azoarcus-Aromatoleum group and reveals separate origins of nif in the plant-associated Azoarcus and non-plant-associated Aromatoleum sub-groups.</title>
        <authorList>
            <person name="Lafos M."/>
            <person name="Maluk M."/>
            <person name="Batista M."/>
            <person name="Junghare M."/>
            <person name="Carmona M."/>
            <person name="Faoro H."/>
            <person name="Cruz L.M."/>
            <person name="Battistoni F."/>
            <person name="De Souza E."/>
            <person name="Pedrosa F."/>
            <person name="Chen W.-M."/>
            <person name="Poole P.S."/>
            <person name="Dixon R.A."/>
            <person name="James E.K."/>
        </authorList>
    </citation>
    <scope>NUCLEOTIDE SEQUENCE</scope>
    <source>
        <strain evidence="3">LuFRes1</strain>
    </source>
</reference>
<dbReference type="CDD" id="cd00118">
    <property type="entry name" value="LysM"/>
    <property type="match status" value="1"/>
</dbReference>
<dbReference type="PROSITE" id="PS51782">
    <property type="entry name" value="LYSM"/>
    <property type="match status" value="1"/>
</dbReference>
<dbReference type="SUPFAM" id="SSF54106">
    <property type="entry name" value="LysM domain"/>
    <property type="match status" value="1"/>
</dbReference>
<dbReference type="InterPro" id="IPR018392">
    <property type="entry name" value="LysM"/>
</dbReference>
<feature type="domain" description="LysM" evidence="2">
    <location>
        <begin position="118"/>
        <end position="167"/>
    </location>
</feature>
<proteinExistence type="predicted"/>
<dbReference type="EMBL" id="WTVG01000003">
    <property type="protein sequence ID" value="NMG23420.1"/>
    <property type="molecule type" value="Genomic_DNA"/>
</dbReference>
<dbReference type="Proteomes" id="UP000615989">
    <property type="component" value="Unassembled WGS sequence"/>
</dbReference>
<feature type="domain" description="BON" evidence="1">
    <location>
        <begin position="43"/>
        <end position="112"/>
    </location>
</feature>
<sequence>MGLFSFIKDAGEKLFGDGEAKAAAPAAPANAAAPAATADTSAANAKAAEAIKQYIMSMNLAPSDLGVKFDAATSVVTVSGTAPDQATKEKILLAAGNVHGVGKVDDQLSVVQAAPEARFHTVARGDTLSAIAKTYYGNPNNYNVIFEANKPMLTHPDKIYPGQVLRIPPAP</sequence>
<dbReference type="SMART" id="SM00257">
    <property type="entry name" value="LysM"/>
    <property type="match status" value="1"/>
</dbReference>